<organism evidence="1 2">
    <name type="scientific">Liparis tanakae</name>
    <name type="common">Tanaka's snailfish</name>
    <dbReference type="NCBI Taxonomy" id="230148"/>
    <lineage>
        <taxon>Eukaryota</taxon>
        <taxon>Metazoa</taxon>
        <taxon>Chordata</taxon>
        <taxon>Craniata</taxon>
        <taxon>Vertebrata</taxon>
        <taxon>Euteleostomi</taxon>
        <taxon>Actinopterygii</taxon>
        <taxon>Neopterygii</taxon>
        <taxon>Teleostei</taxon>
        <taxon>Neoteleostei</taxon>
        <taxon>Acanthomorphata</taxon>
        <taxon>Eupercaria</taxon>
        <taxon>Perciformes</taxon>
        <taxon>Cottioidei</taxon>
        <taxon>Cottales</taxon>
        <taxon>Liparidae</taxon>
        <taxon>Liparis</taxon>
    </lineage>
</organism>
<accession>A0A4Z2J6R6</accession>
<reference evidence="1 2" key="1">
    <citation type="submission" date="2019-03" db="EMBL/GenBank/DDBJ databases">
        <title>First draft genome of Liparis tanakae, snailfish: a comprehensive survey of snailfish specific genes.</title>
        <authorList>
            <person name="Kim W."/>
            <person name="Song I."/>
            <person name="Jeong J.-H."/>
            <person name="Kim D."/>
            <person name="Kim S."/>
            <person name="Ryu S."/>
            <person name="Song J.Y."/>
            <person name="Lee S.K."/>
        </authorList>
    </citation>
    <scope>NUCLEOTIDE SEQUENCE [LARGE SCALE GENOMIC DNA]</scope>
    <source>
        <tissue evidence="1">Muscle</tissue>
    </source>
</reference>
<sequence length="82" mass="8703">MLLISTEEHSSGRPLGAASHCVTSAQDGSVMDALGTESAGNESQADVKEFRKQVGLCTELSPLDACPFKKLRTLEAKQQQPA</sequence>
<proteinExistence type="predicted"/>
<comment type="caution">
    <text evidence="1">The sequence shown here is derived from an EMBL/GenBank/DDBJ whole genome shotgun (WGS) entry which is preliminary data.</text>
</comment>
<dbReference type="EMBL" id="SRLO01000021">
    <property type="protein sequence ID" value="TNN85348.1"/>
    <property type="molecule type" value="Genomic_DNA"/>
</dbReference>
<protein>
    <submittedName>
        <fullName evidence="1">Uncharacterized protein</fullName>
    </submittedName>
</protein>
<dbReference type="AlphaFoldDB" id="A0A4Z2J6R6"/>
<gene>
    <name evidence="1" type="ORF">EYF80_004370</name>
</gene>
<dbReference type="Proteomes" id="UP000314294">
    <property type="component" value="Unassembled WGS sequence"/>
</dbReference>
<evidence type="ECO:0000313" key="1">
    <source>
        <dbReference type="EMBL" id="TNN85348.1"/>
    </source>
</evidence>
<name>A0A4Z2J6R6_9TELE</name>
<evidence type="ECO:0000313" key="2">
    <source>
        <dbReference type="Proteomes" id="UP000314294"/>
    </source>
</evidence>
<keyword evidence="2" id="KW-1185">Reference proteome</keyword>